<keyword evidence="4" id="KW-0238">DNA-binding</keyword>
<evidence type="ECO:0000256" key="2">
    <source>
        <dbReference type="ARBA" id="ARBA00022771"/>
    </source>
</evidence>
<evidence type="ECO:0000313" key="8">
    <source>
        <dbReference type="Proteomes" id="UP000249390"/>
    </source>
</evidence>
<protein>
    <recommendedName>
        <fullName evidence="6">GYF domain-containing protein</fullName>
    </recommendedName>
</protein>
<organism evidence="7 8">
    <name type="scientific">Cuscuta australis</name>
    <dbReference type="NCBI Taxonomy" id="267555"/>
    <lineage>
        <taxon>Eukaryota</taxon>
        <taxon>Viridiplantae</taxon>
        <taxon>Streptophyta</taxon>
        <taxon>Embryophyta</taxon>
        <taxon>Tracheophyta</taxon>
        <taxon>Spermatophyta</taxon>
        <taxon>Magnoliopsida</taxon>
        <taxon>eudicotyledons</taxon>
        <taxon>Gunneridae</taxon>
        <taxon>Pentapetalae</taxon>
        <taxon>asterids</taxon>
        <taxon>lamiids</taxon>
        <taxon>Solanales</taxon>
        <taxon>Convolvulaceae</taxon>
        <taxon>Cuscuteae</taxon>
        <taxon>Cuscuta</taxon>
        <taxon>Cuscuta subgen. Grammica</taxon>
        <taxon>Cuscuta sect. Cleistogrammica</taxon>
    </lineage>
</organism>
<comment type="caution">
    <text evidence="7">The sequence shown here is derived from an EMBL/GenBank/DDBJ whole genome shotgun (WGS) entry which is preliminary data.</text>
</comment>
<feature type="compositionally biased region" description="Polar residues" evidence="5">
    <location>
        <begin position="490"/>
        <end position="511"/>
    </location>
</feature>
<dbReference type="AlphaFoldDB" id="A0A328E3M5"/>
<keyword evidence="2" id="KW-0863">Zinc-finger</keyword>
<feature type="domain" description="GYF" evidence="6">
    <location>
        <begin position="251"/>
        <end position="305"/>
    </location>
</feature>
<name>A0A328E3M5_9ASTE</name>
<keyword evidence="8" id="KW-1185">Reference proteome</keyword>
<dbReference type="EMBL" id="NQVE01000033">
    <property type="protein sequence ID" value="RAL52555.1"/>
    <property type="molecule type" value="Genomic_DNA"/>
</dbReference>
<evidence type="ECO:0000313" key="7">
    <source>
        <dbReference type="EMBL" id="RAL52555.1"/>
    </source>
</evidence>
<dbReference type="GO" id="GO:0008270">
    <property type="term" value="F:zinc ion binding"/>
    <property type="evidence" value="ECO:0007669"/>
    <property type="project" value="UniProtKB-KW"/>
</dbReference>
<dbReference type="SMART" id="SM00444">
    <property type="entry name" value="GYF"/>
    <property type="match status" value="1"/>
</dbReference>
<gene>
    <name evidence="7" type="ORF">DM860_017249</name>
</gene>
<evidence type="ECO:0000256" key="4">
    <source>
        <dbReference type="ARBA" id="ARBA00023125"/>
    </source>
</evidence>
<dbReference type="SUPFAM" id="SSF55277">
    <property type="entry name" value="GYF domain"/>
    <property type="match status" value="1"/>
</dbReference>
<evidence type="ECO:0000256" key="1">
    <source>
        <dbReference type="ARBA" id="ARBA00022723"/>
    </source>
</evidence>
<dbReference type="InterPro" id="IPR011011">
    <property type="entry name" value="Znf_FYVE_PHD"/>
</dbReference>
<dbReference type="PANTHER" id="PTHR46695">
    <property type="entry name" value="ZINC FINGER CCCH DOMAIN-CONTAINING PROTEIN 44-RELATED"/>
    <property type="match status" value="1"/>
</dbReference>
<keyword evidence="1" id="KW-0479">Metal-binding</keyword>
<keyword evidence="3" id="KW-0862">Zinc</keyword>
<evidence type="ECO:0000256" key="5">
    <source>
        <dbReference type="SAM" id="MobiDB-lite"/>
    </source>
</evidence>
<dbReference type="Proteomes" id="UP000249390">
    <property type="component" value="Unassembled WGS sequence"/>
</dbReference>
<dbReference type="GO" id="GO:0003677">
    <property type="term" value="F:DNA binding"/>
    <property type="evidence" value="ECO:0007669"/>
    <property type="project" value="UniProtKB-KW"/>
</dbReference>
<dbReference type="FunFam" id="3.30.40.10:FF:000303">
    <property type="entry name" value="Zinc finger CCCH domain-containing protein 19"/>
    <property type="match status" value="1"/>
</dbReference>
<dbReference type="CDD" id="cd00072">
    <property type="entry name" value="GYF"/>
    <property type="match status" value="1"/>
</dbReference>
<dbReference type="PROSITE" id="PS01359">
    <property type="entry name" value="ZF_PHD_1"/>
    <property type="match status" value="1"/>
</dbReference>
<feature type="compositionally biased region" description="Basic residues" evidence="5">
    <location>
        <begin position="23"/>
        <end position="37"/>
    </location>
</feature>
<evidence type="ECO:0000259" key="6">
    <source>
        <dbReference type="PROSITE" id="PS50829"/>
    </source>
</evidence>
<dbReference type="Gene3D" id="3.30.40.10">
    <property type="entry name" value="Zinc/RING finger domain, C3HC4 (zinc finger)"/>
    <property type="match status" value="1"/>
</dbReference>
<dbReference type="InterPro" id="IPR019786">
    <property type="entry name" value="Zinc_finger_PHD-type_CS"/>
</dbReference>
<feature type="region of interest" description="Disordered" evidence="5">
    <location>
        <begin position="490"/>
        <end position="526"/>
    </location>
</feature>
<dbReference type="PROSITE" id="PS50829">
    <property type="entry name" value="GYF"/>
    <property type="match status" value="1"/>
</dbReference>
<dbReference type="InterPro" id="IPR003169">
    <property type="entry name" value="GYF"/>
</dbReference>
<dbReference type="Pfam" id="PF02213">
    <property type="entry name" value="GYF"/>
    <property type="match status" value="1"/>
</dbReference>
<dbReference type="CDD" id="cd15568">
    <property type="entry name" value="PHD5_NSD"/>
    <property type="match status" value="1"/>
</dbReference>
<evidence type="ECO:0000256" key="3">
    <source>
        <dbReference type="ARBA" id="ARBA00022833"/>
    </source>
</evidence>
<dbReference type="SMART" id="SM00249">
    <property type="entry name" value="PHD"/>
    <property type="match status" value="1"/>
</dbReference>
<accession>A0A328E3M5</accession>
<sequence>MDAAPAAVSGGSVIPGGQAAVSARKHTAAEKRKRGRPPRGEVVARHHPPPAKKMMAEEDVCFICFDGGSLVLCDRKGCPKAYHPTCIKRDESYFAATAKWNCGWHICSVCHKLSHYLCYTCTFSLCKDCITNAEYFSVRGNKGFCTTCMKTIMLIENKDEVIKEKVQVDFDDKTTWEYLFKVYWLDLKGKLSLTLNDLLQAKRPKKETPLAVSSAIRGQAKVRRCRSESPNATPLIDKKLTPDTKSSEETEQLWFYHDPTGKVQGPFSMLQLGAWNKAGFFPPDLKVWKVNEDDRSLLLTDALLRKPPEIPGSVVIQSSDLREASDVKSIENKPNKENFSLDGGDECVTMDDSGTHSFLELLKGKISSSEMSQHHPIQLSGHPELESRFGGNECHEMQSTNSQPFPIQSSGQNWESLPVPTSNLVLPATNFSSVPTEPDDLPEQSVRISFTALLNESSPTAGGGDNKSWEVQAAEELLSLSSCFLTQRPNLQDHLSPSQSGEDHQYGQTMAETKDHSSSNLPVQDSVRSWSSASSMAINEWDSTVVVSNNLPAGTPTSNIENLTNSSPSPLTLNVSGWQPIEFTTLDEESVSDLLAEVDALESQSGLGSPASALRCGKDVVIPKFKNEYFNFFEELNPMPDPVKPGTFNHIHYDR</sequence>
<reference evidence="7 8" key="1">
    <citation type="submission" date="2018-06" db="EMBL/GenBank/DDBJ databases">
        <title>The Genome of Cuscuta australis (Dodder) Provides Insight into the Evolution of Plant Parasitism.</title>
        <authorList>
            <person name="Liu H."/>
        </authorList>
    </citation>
    <scope>NUCLEOTIDE SEQUENCE [LARGE SCALE GENOMIC DNA]</scope>
    <source>
        <strain evidence="8">cv. Yunnan</strain>
        <tissue evidence="7">Vines</tissue>
    </source>
</reference>
<dbReference type="PANTHER" id="PTHR46695:SF4">
    <property type="entry name" value="ZINC FINGER CCCH DOMAIN-CONTAINING PROTEIN 44"/>
    <property type="match status" value="1"/>
</dbReference>
<dbReference type="InterPro" id="IPR035445">
    <property type="entry name" value="GYF-like_dom_sf"/>
</dbReference>
<dbReference type="InterPro" id="IPR001965">
    <property type="entry name" value="Znf_PHD"/>
</dbReference>
<dbReference type="InterPro" id="IPR013083">
    <property type="entry name" value="Znf_RING/FYVE/PHD"/>
</dbReference>
<dbReference type="SUPFAM" id="SSF57903">
    <property type="entry name" value="FYVE/PHD zinc finger"/>
    <property type="match status" value="1"/>
</dbReference>
<dbReference type="Gene3D" id="3.30.1490.40">
    <property type="match status" value="1"/>
</dbReference>
<feature type="region of interest" description="Disordered" evidence="5">
    <location>
        <begin position="18"/>
        <end position="49"/>
    </location>
</feature>
<proteinExistence type="predicted"/>